<reference evidence="13" key="1">
    <citation type="submission" date="2023-03" db="EMBL/GenBank/DDBJ databases">
        <title>Massive genome expansion in bonnet fungi (Mycena s.s.) driven by repeated elements and novel gene families across ecological guilds.</title>
        <authorList>
            <consortium name="Lawrence Berkeley National Laboratory"/>
            <person name="Harder C.B."/>
            <person name="Miyauchi S."/>
            <person name="Viragh M."/>
            <person name="Kuo A."/>
            <person name="Thoen E."/>
            <person name="Andreopoulos B."/>
            <person name="Lu D."/>
            <person name="Skrede I."/>
            <person name="Drula E."/>
            <person name="Henrissat B."/>
            <person name="Morin E."/>
            <person name="Kohler A."/>
            <person name="Barry K."/>
            <person name="LaButti K."/>
            <person name="Morin E."/>
            <person name="Salamov A."/>
            <person name="Lipzen A."/>
            <person name="Mereny Z."/>
            <person name="Hegedus B."/>
            <person name="Baldrian P."/>
            <person name="Stursova M."/>
            <person name="Weitz H."/>
            <person name="Taylor A."/>
            <person name="Grigoriev I.V."/>
            <person name="Nagy L.G."/>
            <person name="Martin F."/>
            <person name="Kauserud H."/>
        </authorList>
    </citation>
    <scope>NUCLEOTIDE SEQUENCE</scope>
    <source>
        <strain evidence="13">CBHHK188m</strain>
    </source>
</reference>
<dbReference type="InterPro" id="IPR022257">
    <property type="entry name" value="PHM7_ext"/>
</dbReference>
<dbReference type="InterPro" id="IPR045122">
    <property type="entry name" value="Csc1-like"/>
</dbReference>
<evidence type="ECO:0000313" key="13">
    <source>
        <dbReference type="EMBL" id="KAJ7772654.1"/>
    </source>
</evidence>
<evidence type="ECO:0000259" key="11">
    <source>
        <dbReference type="Pfam" id="PF13967"/>
    </source>
</evidence>
<accession>A0AAD7JVQ5</accession>
<evidence type="ECO:0000256" key="6">
    <source>
        <dbReference type="ARBA" id="ARBA00023136"/>
    </source>
</evidence>
<feature type="transmembrane region" description="Helical" evidence="8">
    <location>
        <begin position="148"/>
        <end position="166"/>
    </location>
</feature>
<feature type="transmembrane region" description="Helical" evidence="8">
    <location>
        <begin position="622"/>
        <end position="642"/>
    </location>
</feature>
<feature type="transmembrane region" description="Helical" evidence="8">
    <location>
        <begin position="461"/>
        <end position="481"/>
    </location>
</feature>
<feature type="compositionally biased region" description="Acidic residues" evidence="7">
    <location>
        <begin position="882"/>
        <end position="895"/>
    </location>
</feature>
<feature type="transmembrane region" description="Helical" evidence="8">
    <location>
        <begin position="98"/>
        <end position="117"/>
    </location>
</feature>
<dbReference type="GO" id="GO:0005227">
    <property type="term" value="F:calcium-activated cation channel activity"/>
    <property type="evidence" value="ECO:0007669"/>
    <property type="project" value="InterPro"/>
</dbReference>
<feature type="transmembrane region" description="Helical" evidence="8">
    <location>
        <begin position="501"/>
        <end position="519"/>
    </location>
</feature>
<evidence type="ECO:0000259" key="10">
    <source>
        <dbReference type="Pfam" id="PF12621"/>
    </source>
</evidence>
<feature type="compositionally biased region" description="Basic and acidic residues" evidence="7">
    <location>
        <begin position="268"/>
        <end position="282"/>
    </location>
</feature>
<comment type="similarity">
    <text evidence="2">Belongs to the CSC1 (TC 1.A.17) family.</text>
</comment>
<dbReference type="Pfam" id="PF14703">
    <property type="entry name" value="PHM7_cyt"/>
    <property type="match status" value="1"/>
</dbReference>
<evidence type="ECO:0000256" key="5">
    <source>
        <dbReference type="ARBA" id="ARBA00022989"/>
    </source>
</evidence>
<dbReference type="Pfam" id="PF02714">
    <property type="entry name" value="RSN1_7TM"/>
    <property type="match status" value="1"/>
</dbReference>
<feature type="domain" description="CSC1/OSCA1-like cytosolic" evidence="12">
    <location>
        <begin position="192"/>
        <end position="395"/>
    </location>
</feature>
<organism evidence="13 14">
    <name type="scientific">Mycena maculata</name>
    <dbReference type="NCBI Taxonomy" id="230809"/>
    <lineage>
        <taxon>Eukaryota</taxon>
        <taxon>Fungi</taxon>
        <taxon>Dikarya</taxon>
        <taxon>Basidiomycota</taxon>
        <taxon>Agaricomycotina</taxon>
        <taxon>Agaricomycetes</taxon>
        <taxon>Agaricomycetidae</taxon>
        <taxon>Agaricales</taxon>
        <taxon>Marasmiineae</taxon>
        <taxon>Mycenaceae</taxon>
        <taxon>Mycena</taxon>
    </lineage>
</organism>
<keyword evidence="3" id="KW-0813">Transport</keyword>
<dbReference type="Pfam" id="PF13967">
    <property type="entry name" value="RSN1_TM"/>
    <property type="match status" value="1"/>
</dbReference>
<dbReference type="PANTHER" id="PTHR13018:SF143">
    <property type="entry name" value="CSC1_OSCA1-LIKE 7TM REGION DOMAIN-CONTAINING PROTEIN"/>
    <property type="match status" value="1"/>
</dbReference>
<dbReference type="Proteomes" id="UP001215280">
    <property type="component" value="Unassembled WGS sequence"/>
</dbReference>
<evidence type="ECO:0000256" key="3">
    <source>
        <dbReference type="ARBA" id="ARBA00022448"/>
    </source>
</evidence>
<dbReference type="InterPro" id="IPR003864">
    <property type="entry name" value="CSC1/OSCA1-like_7TM"/>
</dbReference>
<feature type="domain" description="CSC1/OSCA1-like N-terminal transmembrane" evidence="11">
    <location>
        <begin position="17"/>
        <end position="169"/>
    </location>
</feature>
<keyword evidence="6 8" id="KW-0472">Membrane</keyword>
<proteinExistence type="inferred from homology"/>
<evidence type="ECO:0000313" key="14">
    <source>
        <dbReference type="Proteomes" id="UP001215280"/>
    </source>
</evidence>
<name>A0AAD7JVQ5_9AGAR</name>
<evidence type="ECO:0000256" key="1">
    <source>
        <dbReference type="ARBA" id="ARBA00004141"/>
    </source>
</evidence>
<feature type="compositionally biased region" description="Basic and acidic residues" evidence="7">
    <location>
        <begin position="803"/>
        <end position="836"/>
    </location>
</feature>
<dbReference type="PANTHER" id="PTHR13018">
    <property type="entry name" value="PROBABLE MEMBRANE PROTEIN DUF221-RELATED"/>
    <property type="match status" value="1"/>
</dbReference>
<feature type="transmembrane region" description="Helical" evidence="8">
    <location>
        <begin position="546"/>
        <end position="571"/>
    </location>
</feature>
<evidence type="ECO:0000256" key="4">
    <source>
        <dbReference type="ARBA" id="ARBA00022692"/>
    </source>
</evidence>
<dbReference type="GO" id="GO:0005886">
    <property type="term" value="C:plasma membrane"/>
    <property type="evidence" value="ECO:0007669"/>
    <property type="project" value="TreeGrafter"/>
</dbReference>
<dbReference type="InterPro" id="IPR032880">
    <property type="entry name" value="CSC1/OSCA1-like_N"/>
</dbReference>
<evidence type="ECO:0000256" key="2">
    <source>
        <dbReference type="ARBA" id="ARBA00007779"/>
    </source>
</evidence>
<feature type="transmembrane region" description="Helical" evidence="8">
    <location>
        <begin position="663"/>
        <end position="687"/>
    </location>
</feature>
<feature type="transmembrane region" description="Helical" evidence="8">
    <location>
        <begin position="17"/>
        <end position="38"/>
    </location>
</feature>
<dbReference type="Pfam" id="PF12621">
    <property type="entry name" value="PHM7_ext"/>
    <property type="match status" value="1"/>
</dbReference>
<feature type="region of interest" description="Disordered" evidence="7">
    <location>
        <begin position="268"/>
        <end position="288"/>
    </location>
</feature>
<evidence type="ECO:0000259" key="12">
    <source>
        <dbReference type="Pfam" id="PF14703"/>
    </source>
</evidence>
<keyword evidence="4 8" id="KW-0812">Transmembrane</keyword>
<protein>
    <submittedName>
        <fullName evidence="13">DUF221 family protein</fullName>
    </submittedName>
</protein>
<comment type="caution">
    <text evidence="13">The sequence shown here is derived from an EMBL/GenBank/DDBJ whole genome shotgun (WGS) entry which is preliminary data.</text>
</comment>
<dbReference type="InterPro" id="IPR027815">
    <property type="entry name" value="CSC1/OSCA1-like_cyt"/>
</dbReference>
<dbReference type="AlphaFoldDB" id="A0AAD7JVQ5"/>
<evidence type="ECO:0000256" key="8">
    <source>
        <dbReference type="SAM" id="Phobius"/>
    </source>
</evidence>
<dbReference type="EMBL" id="JARJLG010000019">
    <property type="protein sequence ID" value="KAJ7772654.1"/>
    <property type="molecule type" value="Genomic_DNA"/>
</dbReference>
<sequence length="966" mass="108546">MSVTSAQVSKSNSTGTFVTALVANGGLLIVEVGAFLILKNRLGRIYSPRTYLPPPAERAQELPKSFWRWLPALLVEDPKDIIQKNGLDAYMVLRFLKLLMTIFFVFTIATFLVIVPVDIVGIEGSTSDNIQKLTWSNIPTQPDSQKRFSAHIVMVYLLTFFVIFMIRRELLHFLDMRHKFLISKSHSRLAQARTVLITSVPDELANEHDLRLFASFVPGGIDRVWMYRDTKVLNELFKRRQSACMKLEAAEAKVLKHATDAWRIKETAHRKTQNKMRDEERGNSSLELPTAPSREVLDELVPLKVRPTHRIGFLGLFGRKVDTIPWCTEEIAKLNGEIHEARQVLVKGRFLGSIFIRCNLQLGAHVLAQCVSYHRPLLMNDKTMEMDPKDVVWENLDDGSLEMTWRYVVSWFATFGLIIAWGFPVSFIGTLSQVSTLCSTAHWLAWVCQAPTPVPGIIQGIIPPLLLAILFAILPLILRFLAWFECIPRYSLISLSVYRRFFLFLLVHGFLIVTISAGITNDLKTIINEPAQTIESMAQTLPGASIFFLTYMVTQGLAGAGAALAQLFPIVMHFIQKWFLGRTPRQAFNVTFLMPSANFGVILPRLSLLATIGFAYSVLNPLINLFSFLSYIMFFLAFKFLFTQVYDQPNHSETGGLYFPMAVGNLFVGLYIEQFCLACLFFLKASISPVSSVVEGVLMLVLIVITAMMQVFLNRSFGPPTDFLPMSLATKKMVKRYERRQQKQGLPPTPDEEVDLFKRASLRGVRRRMGRMPRQLENTLVTLKENVVDKVVAEGQYLASPKSAREKAEAEAEKNAVPRASTSKEADSEEPQDKAPRQKAAAVADLKDGDTPELYRTSSSTSRKTRTSTKKATPTPAQGVDLSDDDDTSDEELEDDEHAFAHPSAYIEQPWIWIPRDRLGLSRLLVEDLKSAGVDASDAGAVMDSGGVVEVTRNPPDEEWYGGEDL</sequence>
<feature type="domain" description="10TM putative phosphate transporter extracellular tail" evidence="10">
    <location>
        <begin position="888"/>
        <end position="957"/>
    </location>
</feature>
<keyword evidence="14" id="KW-1185">Reference proteome</keyword>
<gene>
    <name evidence="13" type="ORF">DFH07DRAFT_802754</name>
</gene>
<feature type="transmembrane region" description="Helical" evidence="8">
    <location>
        <begin position="693"/>
        <end position="713"/>
    </location>
</feature>
<comment type="subcellular location">
    <subcellularLocation>
        <location evidence="1">Membrane</location>
        <topology evidence="1">Multi-pass membrane protein</topology>
    </subcellularLocation>
</comment>
<feature type="transmembrane region" description="Helical" evidence="8">
    <location>
        <begin position="408"/>
        <end position="427"/>
    </location>
</feature>
<feature type="domain" description="CSC1/OSCA1-like 7TM region" evidence="9">
    <location>
        <begin position="407"/>
        <end position="681"/>
    </location>
</feature>
<evidence type="ECO:0000259" key="9">
    <source>
        <dbReference type="Pfam" id="PF02714"/>
    </source>
</evidence>
<keyword evidence="5 8" id="KW-1133">Transmembrane helix</keyword>
<evidence type="ECO:0000256" key="7">
    <source>
        <dbReference type="SAM" id="MobiDB-lite"/>
    </source>
</evidence>
<feature type="region of interest" description="Disordered" evidence="7">
    <location>
        <begin position="799"/>
        <end position="895"/>
    </location>
</feature>